<evidence type="ECO:0000313" key="2">
    <source>
        <dbReference type="Proteomes" id="UP000594015"/>
    </source>
</evidence>
<proteinExistence type="predicted"/>
<dbReference type="AlphaFoldDB" id="A0AAE7NMZ3"/>
<dbReference type="EMBL" id="CP030050">
    <property type="protein sequence ID" value="QOZ68909.1"/>
    <property type="molecule type" value="Genomic_DNA"/>
</dbReference>
<name>A0AAE7NMZ3_9BRAD</name>
<dbReference type="InterPro" id="IPR036388">
    <property type="entry name" value="WH-like_DNA-bd_sf"/>
</dbReference>
<dbReference type="Proteomes" id="UP000594015">
    <property type="component" value="Chromosome"/>
</dbReference>
<evidence type="ECO:0000313" key="1">
    <source>
        <dbReference type="EMBL" id="QOZ68909.1"/>
    </source>
</evidence>
<evidence type="ECO:0008006" key="3">
    <source>
        <dbReference type="Google" id="ProtNLM"/>
    </source>
</evidence>
<dbReference type="RefSeq" id="WP_092220288.1">
    <property type="nucleotide sequence ID" value="NZ_CP030050.1"/>
</dbReference>
<protein>
    <recommendedName>
        <fullName evidence="3">HTH iclR-type domain-containing protein</fullName>
    </recommendedName>
</protein>
<dbReference type="Gene3D" id="1.10.10.10">
    <property type="entry name" value="Winged helix-like DNA-binding domain superfamily/Winged helix DNA-binding domain"/>
    <property type="match status" value="1"/>
</dbReference>
<reference evidence="1 2" key="1">
    <citation type="submission" date="2018-06" db="EMBL/GenBank/DDBJ databases">
        <title>Comparative genomics of Bradyrhizobium nodulating Arachidis hypogaea.</title>
        <authorList>
            <person name="Li Y."/>
        </authorList>
    </citation>
    <scope>NUCLEOTIDE SEQUENCE [LARGE SCALE GENOMIC DNA]</scope>
    <source>
        <strain evidence="1 2">CCBAU 051107</strain>
    </source>
</reference>
<organism evidence="1 2">
    <name type="scientific">Bradyrhizobium arachidis</name>
    <dbReference type="NCBI Taxonomy" id="858423"/>
    <lineage>
        <taxon>Bacteria</taxon>
        <taxon>Pseudomonadati</taxon>
        <taxon>Pseudomonadota</taxon>
        <taxon>Alphaproteobacteria</taxon>
        <taxon>Hyphomicrobiales</taxon>
        <taxon>Nitrobacteraceae</taxon>
        <taxon>Bradyrhizobium</taxon>
    </lineage>
</organism>
<dbReference type="KEGG" id="barh:WN72_23200"/>
<sequence>MIQPLPLQQRREVSEIAARMLLDCFCTMQEVYGRKHLGASANMFLVGAAIRTNDADGERSTLIGLSRRLNMPRSSVRRAVQELVSFGSIKESEDGGFTANMDWLRELAPNSADKVPGAILVAAEALQLVLPEELRQQLLKKWRPKTK</sequence>
<gene>
    <name evidence="1" type="ORF">WN72_23200</name>
</gene>
<accession>A0AAE7NMZ3</accession>